<dbReference type="EMBL" id="JASCZI010241862">
    <property type="protein sequence ID" value="MED6207830.1"/>
    <property type="molecule type" value="Genomic_DNA"/>
</dbReference>
<feature type="region of interest" description="Disordered" evidence="1">
    <location>
        <begin position="19"/>
        <end position="65"/>
    </location>
</feature>
<dbReference type="Proteomes" id="UP001341840">
    <property type="component" value="Unassembled WGS sequence"/>
</dbReference>
<evidence type="ECO:0000256" key="1">
    <source>
        <dbReference type="SAM" id="MobiDB-lite"/>
    </source>
</evidence>
<comment type="caution">
    <text evidence="2">The sequence shown here is derived from an EMBL/GenBank/DDBJ whole genome shotgun (WGS) entry which is preliminary data.</text>
</comment>
<feature type="region of interest" description="Disordered" evidence="1">
    <location>
        <begin position="121"/>
        <end position="155"/>
    </location>
</feature>
<organism evidence="2 3">
    <name type="scientific">Stylosanthes scabra</name>
    <dbReference type="NCBI Taxonomy" id="79078"/>
    <lineage>
        <taxon>Eukaryota</taxon>
        <taxon>Viridiplantae</taxon>
        <taxon>Streptophyta</taxon>
        <taxon>Embryophyta</taxon>
        <taxon>Tracheophyta</taxon>
        <taxon>Spermatophyta</taxon>
        <taxon>Magnoliopsida</taxon>
        <taxon>eudicotyledons</taxon>
        <taxon>Gunneridae</taxon>
        <taxon>Pentapetalae</taxon>
        <taxon>rosids</taxon>
        <taxon>fabids</taxon>
        <taxon>Fabales</taxon>
        <taxon>Fabaceae</taxon>
        <taxon>Papilionoideae</taxon>
        <taxon>50 kb inversion clade</taxon>
        <taxon>dalbergioids sensu lato</taxon>
        <taxon>Dalbergieae</taxon>
        <taxon>Pterocarpus clade</taxon>
        <taxon>Stylosanthes</taxon>
    </lineage>
</organism>
<name>A0ABU6YEN9_9FABA</name>
<sequence length="155" mass="16845">MGMDTRLLSGDGMWPPFPSSLLPNHNLSNPNNTLKLSTTAPRPKPLHRRSFPLPPRPHSSVCQGCPPPRTLPAAAPRSGVLVVVYQPPLRPAATSSSTSQGNTHESSRVLVLVQSCEIQPPQHFSSRRSLRSHRLPPLKNPTAVQCRRPVSPPAV</sequence>
<keyword evidence="3" id="KW-1185">Reference proteome</keyword>
<feature type="compositionally biased region" description="Low complexity" evidence="1">
    <location>
        <begin position="19"/>
        <end position="32"/>
    </location>
</feature>
<feature type="compositionally biased region" description="Basic residues" evidence="1">
    <location>
        <begin position="125"/>
        <end position="136"/>
    </location>
</feature>
<accession>A0ABU6YEN9</accession>
<gene>
    <name evidence="2" type="ORF">PIB30_039294</name>
</gene>
<reference evidence="2 3" key="1">
    <citation type="journal article" date="2023" name="Plants (Basel)">
        <title>Bridging the Gap: Combining Genomics and Transcriptomics Approaches to Understand Stylosanthes scabra, an Orphan Legume from the Brazilian Caatinga.</title>
        <authorList>
            <person name="Ferreira-Neto J.R.C."/>
            <person name="da Silva M.D."/>
            <person name="Binneck E."/>
            <person name="de Melo N.F."/>
            <person name="da Silva R.H."/>
            <person name="de Melo A.L.T.M."/>
            <person name="Pandolfi V."/>
            <person name="Bustamante F.O."/>
            <person name="Brasileiro-Vidal A.C."/>
            <person name="Benko-Iseppon A.M."/>
        </authorList>
    </citation>
    <scope>NUCLEOTIDE SEQUENCE [LARGE SCALE GENOMIC DNA]</scope>
    <source>
        <tissue evidence="2">Leaves</tissue>
    </source>
</reference>
<evidence type="ECO:0000313" key="3">
    <source>
        <dbReference type="Proteomes" id="UP001341840"/>
    </source>
</evidence>
<proteinExistence type="predicted"/>
<protein>
    <submittedName>
        <fullName evidence="2">Uncharacterized protein</fullName>
    </submittedName>
</protein>
<evidence type="ECO:0000313" key="2">
    <source>
        <dbReference type="EMBL" id="MED6207830.1"/>
    </source>
</evidence>